<dbReference type="Gene3D" id="6.10.140.2220">
    <property type="match status" value="1"/>
</dbReference>
<evidence type="ECO:0000256" key="2">
    <source>
        <dbReference type="ARBA" id="ARBA00022771"/>
    </source>
</evidence>
<dbReference type="PANTHER" id="PTHR47332">
    <property type="entry name" value="SET DOMAIN-CONTAINING PROTEIN 5"/>
    <property type="match status" value="1"/>
</dbReference>
<dbReference type="Pfam" id="PF00856">
    <property type="entry name" value="SET"/>
    <property type="match status" value="1"/>
</dbReference>
<protein>
    <recommendedName>
        <fullName evidence="9">Suppressor of anucleate metulae protein B</fullName>
    </recommendedName>
</protein>
<reference evidence="7 8" key="1">
    <citation type="journal article" date="2020" name="bioRxiv">
        <title>Whole genome comparisons of ergot fungi reveals the divergence and evolution of species within the genus Claviceps are the result of varying mechanisms driving genome evolution and host range expansion.</title>
        <authorList>
            <person name="Wyka S.A."/>
            <person name="Mondo S.J."/>
            <person name="Liu M."/>
            <person name="Dettman J."/>
            <person name="Nalam V."/>
            <person name="Broders K.D."/>
        </authorList>
    </citation>
    <scope>NUCLEOTIDE SEQUENCE [LARGE SCALE GENOMIC DNA]</scope>
    <source>
        <strain evidence="7 8">Clav52</strain>
    </source>
</reference>
<name>A0A9P7QEY6_9HYPO</name>
<evidence type="ECO:0000313" key="7">
    <source>
        <dbReference type="EMBL" id="KAG6293352.1"/>
    </source>
</evidence>
<keyword evidence="1" id="KW-0479">Metal-binding</keyword>
<accession>A0A9P7QEY6</accession>
<evidence type="ECO:0000256" key="1">
    <source>
        <dbReference type="ARBA" id="ARBA00022723"/>
    </source>
</evidence>
<keyword evidence="2 4" id="KW-0863">Zinc-finger</keyword>
<dbReference type="InterPro" id="IPR053185">
    <property type="entry name" value="SET_domain_protein"/>
</dbReference>
<dbReference type="SUPFAM" id="SSF82199">
    <property type="entry name" value="SET domain"/>
    <property type="match status" value="1"/>
</dbReference>
<evidence type="ECO:0000259" key="6">
    <source>
        <dbReference type="PROSITE" id="PS50865"/>
    </source>
</evidence>
<dbReference type="PROSITE" id="PS50280">
    <property type="entry name" value="SET"/>
    <property type="match status" value="1"/>
</dbReference>
<sequence length="547" mass="62063">MKGPAMKTLYTVQDIPGRGKGVVAARKIPKGTRIMSEKPLMRLPKNENNTMSPLAIRYQLEALSEDQQDAFMSLHNAHSFQHLPEQYIRIFQTNCLPMDDVDEIAIYGIFLEAARINHDCDYNASSSWNDNIKRHVVHVLRDIQPGEEITISYHTPVRTRDARLEALKKSFNFTCVCRLCSLPDEQSQARDRKLEKLSRLRELLKAKESMPPHEALGYLHAQLRLWIELGREDHCSATAHSDALTLSITYGDLARARVFAQKALSVYKTVFGMDSYQAIVCNAAVMDPAVHPKYGFSTIWNTSVHETPRGLGHDDFENWLWEREKPVGPAQSLSPPRKSLFPGFVDLPRKNGVDAGGSSKKTRLCFLGVITSVKISDRLEFEIMDIHHEIIPLHFYTKGRGTEMPPGLCHRDNTVAIIDASQDVFESGTSGIRIEDPQKIKIFPHLLDRIISLNNNVREFSLRQDNGMRKCHGCYKTAAAATMKRCGRCSLYWYCNKLCQIVGWTTNAHQVNCKALKDPDLRALCVIKWDEEDDFVRFPLKIADAPS</sequence>
<dbReference type="SUPFAM" id="SSF144232">
    <property type="entry name" value="HIT/MYND zinc finger-like"/>
    <property type="match status" value="1"/>
</dbReference>
<keyword evidence="3" id="KW-0862">Zinc</keyword>
<evidence type="ECO:0000259" key="5">
    <source>
        <dbReference type="PROSITE" id="PS50280"/>
    </source>
</evidence>
<dbReference type="InterPro" id="IPR001214">
    <property type="entry name" value="SET_dom"/>
</dbReference>
<organism evidence="7 8">
    <name type="scientific">Claviceps aff. purpurea</name>
    <dbReference type="NCBI Taxonomy" id="1967640"/>
    <lineage>
        <taxon>Eukaryota</taxon>
        <taxon>Fungi</taxon>
        <taxon>Dikarya</taxon>
        <taxon>Ascomycota</taxon>
        <taxon>Pezizomycotina</taxon>
        <taxon>Sordariomycetes</taxon>
        <taxon>Hypocreomycetidae</taxon>
        <taxon>Hypocreales</taxon>
        <taxon>Clavicipitaceae</taxon>
        <taxon>Claviceps</taxon>
    </lineage>
</organism>
<dbReference type="PROSITE" id="PS50865">
    <property type="entry name" value="ZF_MYND_2"/>
    <property type="match status" value="1"/>
</dbReference>
<dbReference type="Proteomes" id="UP000707071">
    <property type="component" value="Unassembled WGS sequence"/>
</dbReference>
<dbReference type="PROSITE" id="PS01360">
    <property type="entry name" value="ZF_MYND_1"/>
    <property type="match status" value="1"/>
</dbReference>
<evidence type="ECO:0000313" key="8">
    <source>
        <dbReference type="Proteomes" id="UP000707071"/>
    </source>
</evidence>
<dbReference type="GO" id="GO:0008270">
    <property type="term" value="F:zinc ion binding"/>
    <property type="evidence" value="ECO:0007669"/>
    <property type="project" value="UniProtKB-KW"/>
</dbReference>
<dbReference type="CDD" id="cd20071">
    <property type="entry name" value="SET_SMYD"/>
    <property type="match status" value="1"/>
</dbReference>
<keyword evidence="8" id="KW-1185">Reference proteome</keyword>
<evidence type="ECO:0008006" key="9">
    <source>
        <dbReference type="Google" id="ProtNLM"/>
    </source>
</evidence>
<evidence type="ECO:0000256" key="3">
    <source>
        <dbReference type="ARBA" id="ARBA00022833"/>
    </source>
</evidence>
<dbReference type="InterPro" id="IPR046341">
    <property type="entry name" value="SET_dom_sf"/>
</dbReference>
<dbReference type="PANTHER" id="PTHR47332:SF2">
    <property type="entry name" value="SET-6"/>
    <property type="match status" value="1"/>
</dbReference>
<gene>
    <name evidence="7" type="ORF">E4U09_003031</name>
</gene>
<dbReference type="SMART" id="SM00317">
    <property type="entry name" value="SET"/>
    <property type="match status" value="1"/>
</dbReference>
<dbReference type="Gene3D" id="1.25.40.10">
    <property type="entry name" value="Tetratricopeptide repeat domain"/>
    <property type="match status" value="1"/>
</dbReference>
<dbReference type="InterPro" id="IPR011990">
    <property type="entry name" value="TPR-like_helical_dom_sf"/>
</dbReference>
<dbReference type="Gene3D" id="2.170.270.10">
    <property type="entry name" value="SET domain"/>
    <property type="match status" value="1"/>
</dbReference>
<feature type="domain" description="SET" evidence="5">
    <location>
        <begin position="7"/>
        <end position="154"/>
    </location>
</feature>
<evidence type="ECO:0000256" key="4">
    <source>
        <dbReference type="PROSITE-ProRule" id="PRU00134"/>
    </source>
</evidence>
<feature type="domain" description="MYND-type" evidence="6">
    <location>
        <begin position="471"/>
        <end position="513"/>
    </location>
</feature>
<dbReference type="EMBL" id="SRRH01000247">
    <property type="protein sequence ID" value="KAG6293352.1"/>
    <property type="molecule type" value="Genomic_DNA"/>
</dbReference>
<dbReference type="AlphaFoldDB" id="A0A9P7QEY6"/>
<proteinExistence type="predicted"/>
<comment type="caution">
    <text evidence="7">The sequence shown here is derived from an EMBL/GenBank/DDBJ whole genome shotgun (WGS) entry which is preliminary data.</text>
</comment>
<dbReference type="InterPro" id="IPR002893">
    <property type="entry name" value="Znf_MYND"/>
</dbReference>